<reference evidence="2" key="1">
    <citation type="journal article" date="2018" name="Nat. Microbiol.">
        <title>Leveraging single-cell genomics to expand the fungal tree of life.</title>
        <authorList>
            <person name="Ahrendt S.R."/>
            <person name="Quandt C.A."/>
            <person name="Ciobanu D."/>
            <person name="Clum A."/>
            <person name="Salamov A."/>
            <person name="Andreopoulos B."/>
            <person name="Cheng J.F."/>
            <person name="Woyke T."/>
            <person name="Pelin A."/>
            <person name="Henrissat B."/>
            <person name="Reynolds N.K."/>
            <person name="Benny G.L."/>
            <person name="Smith M.E."/>
            <person name="James T.Y."/>
            <person name="Grigoriev I.V."/>
        </authorList>
    </citation>
    <scope>NUCLEOTIDE SEQUENCE [LARGE SCALE GENOMIC DNA]</scope>
    <source>
        <strain evidence="2">RSA 468</strain>
    </source>
</reference>
<name>A0A4Q0A0Y0_9FUNG</name>
<dbReference type="Proteomes" id="UP000268162">
    <property type="component" value="Unassembled WGS sequence"/>
</dbReference>
<protein>
    <submittedName>
        <fullName evidence="1">Uncharacterized protein</fullName>
    </submittedName>
</protein>
<dbReference type="AlphaFoldDB" id="A0A4Q0A0Y0"/>
<evidence type="ECO:0000313" key="2">
    <source>
        <dbReference type="Proteomes" id="UP000268162"/>
    </source>
</evidence>
<proteinExistence type="predicted"/>
<evidence type="ECO:0000313" key="1">
    <source>
        <dbReference type="EMBL" id="RKP39388.1"/>
    </source>
</evidence>
<organism evidence="1 2">
    <name type="scientific">Dimargaris cristalligena</name>
    <dbReference type="NCBI Taxonomy" id="215637"/>
    <lineage>
        <taxon>Eukaryota</taxon>
        <taxon>Fungi</taxon>
        <taxon>Fungi incertae sedis</taxon>
        <taxon>Zoopagomycota</taxon>
        <taxon>Kickxellomycotina</taxon>
        <taxon>Dimargaritomycetes</taxon>
        <taxon>Dimargaritales</taxon>
        <taxon>Dimargaritaceae</taxon>
        <taxon>Dimargaris</taxon>
    </lineage>
</organism>
<keyword evidence="2" id="KW-1185">Reference proteome</keyword>
<sequence>MHLKDLLCPLVASKLTAFSSPQNPARQTIIDDPGTKWIDSTIFLSPLLINDIVQQLPASSYVWWAPVLQGAGPYSAEISNKVNRFLNRHFNLLDSGGYDNVPPEELINGWFTQIPLESTYAVVEMMADMYHGSVNIYYETSFLSSWSKTYDSIHALVRGNRENPLFVDTNWKYVELASIPAMDFMRQFPIAQVATYEVLERLIKLQKTPSHTEPPPGSLINYDLLHLGINLGELQDFKFTLGALQWIGVQIILNVAIWHLYHTGNKAVLQQFVNMPQFLATPNQDYQQFALLRRSLNFLLTLATVKQDIELIQAITQRWLWTAALQSGEGEIRPTYNQEMVIDCLYANGLDKSADYLRNLWNANHQTEQMDATFCAKVNFGSRWLRVTPNGSVLLGHFVPHFSFNGSVVSGIPENEKLQKWGKYNS</sequence>
<gene>
    <name evidence="1" type="ORF">BJ085DRAFT_33775</name>
</gene>
<dbReference type="EMBL" id="ML002274">
    <property type="protein sequence ID" value="RKP39388.1"/>
    <property type="molecule type" value="Genomic_DNA"/>
</dbReference>
<accession>A0A4Q0A0Y0</accession>